<reference evidence="1 2" key="3">
    <citation type="journal article" date="2010" name="BMC Genomics">
        <title>Transcriptome sequencing and comparative analysis of cucumber flowers with different sex types.</title>
        <authorList>
            <person name="Guo S."/>
            <person name="Zheng Y."/>
            <person name="Joung J.G."/>
            <person name="Liu S."/>
            <person name="Zhang Z."/>
            <person name="Crasta O.R."/>
            <person name="Sobral B.W."/>
            <person name="Xu Y."/>
            <person name="Huang S."/>
            <person name="Fei Z."/>
        </authorList>
    </citation>
    <scope>NUCLEOTIDE SEQUENCE [LARGE SCALE GENOMIC DNA]</scope>
    <source>
        <strain evidence="2">cv. 9930</strain>
    </source>
</reference>
<evidence type="ECO:0000313" key="1">
    <source>
        <dbReference type="EMBL" id="KGN60278.1"/>
    </source>
</evidence>
<dbReference type="EMBL" id="CM002924">
    <property type="protein sequence ID" value="KGN60278.1"/>
    <property type="molecule type" value="Genomic_DNA"/>
</dbReference>
<proteinExistence type="predicted"/>
<keyword evidence="2" id="KW-1185">Reference proteome</keyword>
<organism evidence="1 2">
    <name type="scientific">Cucumis sativus</name>
    <name type="common">Cucumber</name>
    <dbReference type="NCBI Taxonomy" id="3659"/>
    <lineage>
        <taxon>Eukaryota</taxon>
        <taxon>Viridiplantae</taxon>
        <taxon>Streptophyta</taxon>
        <taxon>Embryophyta</taxon>
        <taxon>Tracheophyta</taxon>
        <taxon>Spermatophyta</taxon>
        <taxon>Magnoliopsida</taxon>
        <taxon>eudicotyledons</taxon>
        <taxon>Gunneridae</taxon>
        <taxon>Pentapetalae</taxon>
        <taxon>rosids</taxon>
        <taxon>fabids</taxon>
        <taxon>Cucurbitales</taxon>
        <taxon>Cucurbitaceae</taxon>
        <taxon>Benincaseae</taxon>
        <taxon>Cucumis</taxon>
    </lineage>
</organism>
<name>A0A0A0LER5_CUCSA</name>
<reference evidence="1 2" key="1">
    <citation type="journal article" date="2009" name="Nat. Genet.">
        <title>The genome of the cucumber, Cucumis sativus L.</title>
        <authorList>
            <person name="Huang S."/>
            <person name="Li R."/>
            <person name="Zhang Z."/>
            <person name="Li L."/>
            <person name="Gu X."/>
            <person name="Fan W."/>
            <person name="Lucas W.J."/>
            <person name="Wang X."/>
            <person name="Xie B."/>
            <person name="Ni P."/>
            <person name="Ren Y."/>
            <person name="Zhu H."/>
            <person name="Li J."/>
            <person name="Lin K."/>
            <person name="Jin W."/>
            <person name="Fei Z."/>
            <person name="Li G."/>
            <person name="Staub J."/>
            <person name="Kilian A."/>
            <person name="van der Vossen E.A."/>
            <person name="Wu Y."/>
            <person name="Guo J."/>
            <person name="He J."/>
            <person name="Jia Z."/>
            <person name="Ren Y."/>
            <person name="Tian G."/>
            <person name="Lu Y."/>
            <person name="Ruan J."/>
            <person name="Qian W."/>
            <person name="Wang M."/>
            <person name="Huang Q."/>
            <person name="Li B."/>
            <person name="Xuan Z."/>
            <person name="Cao J."/>
            <person name="Asan"/>
            <person name="Wu Z."/>
            <person name="Zhang J."/>
            <person name="Cai Q."/>
            <person name="Bai Y."/>
            <person name="Zhao B."/>
            <person name="Han Y."/>
            <person name="Li Y."/>
            <person name="Li X."/>
            <person name="Wang S."/>
            <person name="Shi Q."/>
            <person name="Liu S."/>
            <person name="Cho W.K."/>
            <person name="Kim J.Y."/>
            <person name="Xu Y."/>
            <person name="Heller-Uszynska K."/>
            <person name="Miao H."/>
            <person name="Cheng Z."/>
            <person name="Zhang S."/>
            <person name="Wu J."/>
            <person name="Yang Y."/>
            <person name="Kang H."/>
            <person name="Li M."/>
            <person name="Liang H."/>
            <person name="Ren X."/>
            <person name="Shi Z."/>
            <person name="Wen M."/>
            <person name="Jian M."/>
            <person name="Yang H."/>
            <person name="Zhang G."/>
            <person name="Yang Z."/>
            <person name="Chen R."/>
            <person name="Liu S."/>
            <person name="Li J."/>
            <person name="Ma L."/>
            <person name="Liu H."/>
            <person name="Zhou Y."/>
            <person name="Zhao J."/>
            <person name="Fang X."/>
            <person name="Li G."/>
            <person name="Fang L."/>
            <person name="Li Y."/>
            <person name="Liu D."/>
            <person name="Zheng H."/>
            <person name="Zhang Y."/>
            <person name="Qin N."/>
            <person name="Li Z."/>
            <person name="Yang G."/>
            <person name="Yang S."/>
            <person name="Bolund L."/>
            <person name="Kristiansen K."/>
            <person name="Zheng H."/>
            <person name="Li S."/>
            <person name="Zhang X."/>
            <person name="Yang H."/>
            <person name="Wang J."/>
            <person name="Sun R."/>
            <person name="Zhang B."/>
            <person name="Jiang S."/>
            <person name="Wang J."/>
            <person name="Du Y."/>
            <person name="Li S."/>
        </authorList>
    </citation>
    <scope>NUCLEOTIDE SEQUENCE [LARGE SCALE GENOMIC DNA]</scope>
    <source>
        <strain evidence="2">cv. 9930</strain>
    </source>
</reference>
<protein>
    <submittedName>
        <fullName evidence="1">Uncharacterized protein</fullName>
    </submittedName>
</protein>
<gene>
    <name evidence="1" type="ORF">Csa_3G892790</name>
</gene>
<dbReference type="AlphaFoldDB" id="A0A0A0LER5"/>
<evidence type="ECO:0000313" key="2">
    <source>
        <dbReference type="Proteomes" id="UP000029981"/>
    </source>
</evidence>
<reference evidence="1 2" key="4">
    <citation type="journal article" date="2011" name="BMC Genomics">
        <title>RNA-Seq improves annotation of protein-coding genes in the cucumber genome.</title>
        <authorList>
            <person name="Li Z."/>
            <person name="Zhang Z."/>
            <person name="Yan P."/>
            <person name="Huang S."/>
            <person name="Fei Z."/>
            <person name="Lin K."/>
        </authorList>
    </citation>
    <scope>NUCLEOTIDE SEQUENCE [LARGE SCALE GENOMIC DNA]</scope>
    <source>
        <strain evidence="2">cv. 9930</strain>
    </source>
</reference>
<dbReference type="Proteomes" id="UP000029981">
    <property type="component" value="Chromosome 3"/>
</dbReference>
<accession>A0A0A0LER5</accession>
<reference evidence="1 2" key="2">
    <citation type="journal article" date="2009" name="PLoS ONE">
        <title>An integrated genetic and cytogenetic map of the cucumber genome.</title>
        <authorList>
            <person name="Ren Y."/>
            <person name="Zhang Z."/>
            <person name="Liu J."/>
            <person name="Staub J.E."/>
            <person name="Han Y."/>
            <person name="Cheng Z."/>
            <person name="Li X."/>
            <person name="Lu J."/>
            <person name="Miao H."/>
            <person name="Kang H."/>
            <person name="Xie B."/>
            <person name="Gu X."/>
            <person name="Wang X."/>
            <person name="Du Y."/>
            <person name="Jin W."/>
            <person name="Huang S."/>
        </authorList>
    </citation>
    <scope>NUCLEOTIDE SEQUENCE [LARGE SCALE GENOMIC DNA]</scope>
    <source>
        <strain evidence="2">cv. 9930</strain>
    </source>
</reference>
<sequence>MIEETKKKMLMNFRRNCNSLFLDECGACWSQGKVRDQTESALFYGAFCTAPFMERDLLRPNVEASLGFYSSVATTTTYEDTLPNHITVFNIFLFLEVRVVREMDHRRVGM</sequence>
<dbReference type="Gramene" id="KGN60278">
    <property type="protein sequence ID" value="KGN60278"/>
    <property type="gene ID" value="Csa_3G892790"/>
</dbReference>